<dbReference type="AlphaFoldDB" id="A0AAD6Y7H7"/>
<evidence type="ECO:0000256" key="2">
    <source>
        <dbReference type="SAM" id="Phobius"/>
    </source>
</evidence>
<feature type="transmembrane region" description="Helical" evidence="2">
    <location>
        <begin position="152"/>
        <end position="177"/>
    </location>
</feature>
<keyword evidence="4" id="KW-1185">Reference proteome</keyword>
<dbReference type="PANTHER" id="PTHR46579:SF2">
    <property type="entry name" value="C2H2-TYPE DOMAIN-CONTAINING PROTEIN"/>
    <property type="match status" value="1"/>
</dbReference>
<name>A0AAD6Y7H7_9AGAR</name>
<keyword evidence="2" id="KW-0472">Membrane</keyword>
<reference evidence="3" key="1">
    <citation type="submission" date="2023-03" db="EMBL/GenBank/DDBJ databases">
        <title>Massive genome expansion in bonnet fungi (Mycena s.s.) driven by repeated elements and novel gene families across ecological guilds.</title>
        <authorList>
            <consortium name="Lawrence Berkeley National Laboratory"/>
            <person name="Harder C.B."/>
            <person name="Miyauchi S."/>
            <person name="Viragh M."/>
            <person name="Kuo A."/>
            <person name="Thoen E."/>
            <person name="Andreopoulos B."/>
            <person name="Lu D."/>
            <person name="Skrede I."/>
            <person name="Drula E."/>
            <person name="Henrissat B."/>
            <person name="Morin E."/>
            <person name="Kohler A."/>
            <person name="Barry K."/>
            <person name="LaButti K."/>
            <person name="Morin E."/>
            <person name="Salamov A."/>
            <person name="Lipzen A."/>
            <person name="Mereny Z."/>
            <person name="Hegedus B."/>
            <person name="Baldrian P."/>
            <person name="Stursova M."/>
            <person name="Weitz H."/>
            <person name="Taylor A."/>
            <person name="Grigoriev I.V."/>
            <person name="Nagy L.G."/>
            <person name="Martin F."/>
            <person name="Kauserud H."/>
        </authorList>
    </citation>
    <scope>NUCLEOTIDE SEQUENCE</scope>
    <source>
        <strain evidence="3">9144</strain>
    </source>
</reference>
<gene>
    <name evidence="3" type="ORF">GGX14DRAFT_568891</name>
</gene>
<dbReference type="PANTHER" id="PTHR46579">
    <property type="entry name" value="F5/8 TYPE C DOMAIN-CONTAINING PROTEIN-RELATED"/>
    <property type="match status" value="1"/>
</dbReference>
<comment type="caution">
    <text evidence="3">The sequence shown here is derived from an EMBL/GenBank/DDBJ whole genome shotgun (WGS) entry which is preliminary data.</text>
</comment>
<protein>
    <submittedName>
        <fullName evidence="3">Uncharacterized protein</fullName>
    </submittedName>
</protein>
<dbReference type="EMBL" id="JARJCW010000043">
    <property type="protein sequence ID" value="KAJ7205556.1"/>
    <property type="molecule type" value="Genomic_DNA"/>
</dbReference>
<feature type="compositionally biased region" description="Polar residues" evidence="1">
    <location>
        <begin position="80"/>
        <end position="98"/>
    </location>
</feature>
<accession>A0AAD6Y7H7</accession>
<evidence type="ECO:0000313" key="3">
    <source>
        <dbReference type="EMBL" id="KAJ7205556.1"/>
    </source>
</evidence>
<feature type="region of interest" description="Disordered" evidence="1">
    <location>
        <begin position="72"/>
        <end position="98"/>
    </location>
</feature>
<dbReference type="Proteomes" id="UP001219525">
    <property type="component" value="Unassembled WGS sequence"/>
</dbReference>
<keyword evidence="2" id="KW-1133">Transmembrane helix</keyword>
<proteinExistence type="predicted"/>
<sequence length="666" mass="74584">MFQWEREVMLPSQDPEQIMKLILMLRPIVSRLGAVDYPVAYLLPVSPFAEEAGRLFLVTIIIESTTSLQDLSPKARDVQPQATSDSTPSMLSSQPPTRTQSETYAIPAAPASVVAPVQIITAWDHLNPHWYMRCVMYMVAFLHTKHCVTFRAAALLLICLGFIFSTLAGDLVGAVSLPRTLKTVFANFKINDNFAVHPVCFHCHFVFPPDVSEGTFCSDCDEEVFGAATRDADFGPPEDADLNLGDLPPTGSKKRKPYMVAPIQLLSTGLRDFFKRPGMVSAVDAWKTQIGVDGELRCMQDGEVWKEIKDANEQPFFYGPDSDQEFVWESVLAWTGSVEVKLQGYLKIIVDDLIMLYDEGIVVKTPEYPDGKRVRVALVAIIADHPAMCKLCGFADHSHKTMPCTKCEVSHDDLLTDKSLRNKFPARDGEEHRRLCKMHKELSTQEEKDEFLATYGAQWTEIARIDYFDLVRYTIVDPMHNLLLGVAKNQWFARWIETGTLRANRPQTARELNIVHEFLEDFESPLWAGHLPLRVGEAAGGSLTADEYKFAKPAGNCGYGPRPRIITTNEYCSPLTLLRSSTAKLGEYFAKLLACKSDGTNWVFFRDRFRFAMDAAGLSDHFNDAIISAEPVAPNIVDPQNPTADETKANDTYLTSSVLEIRTGHH</sequence>
<evidence type="ECO:0000313" key="4">
    <source>
        <dbReference type="Proteomes" id="UP001219525"/>
    </source>
</evidence>
<organism evidence="3 4">
    <name type="scientific">Mycena pura</name>
    <dbReference type="NCBI Taxonomy" id="153505"/>
    <lineage>
        <taxon>Eukaryota</taxon>
        <taxon>Fungi</taxon>
        <taxon>Dikarya</taxon>
        <taxon>Basidiomycota</taxon>
        <taxon>Agaricomycotina</taxon>
        <taxon>Agaricomycetes</taxon>
        <taxon>Agaricomycetidae</taxon>
        <taxon>Agaricales</taxon>
        <taxon>Marasmiineae</taxon>
        <taxon>Mycenaceae</taxon>
        <taxon>Mycena</taxon>
    </lineage>
</organism>
<evidence type="ECO:0000256" key="1">
    <source>
        <dbReference type="SAM" id="MobiDB-lite"/>
    </source>
</evidence>
<keyword evidence="2" id="KW-0812">Transmembrane</keyword>